<evidence type="ECO:0000313" key="8">
    <source>
        <dbReference type="Proteomes" id="UP001431783"/>
    </source>
</evidence>
<evidence type="ECO:0000313" key="7">
    <source>
        <dbReference type="EMBL" id="KAK9883747.1"/>
    </source>
</evidence>
<evidence type="ECO:0000256" key="4">
    <source>
        <dbReference type="ARBA" id="ARBA00022900"/>
    </source>
</evidence>
<keyword evidence="2" id="KW-0964">Secreted</keyword>
<accession>A0AAW1UTC4</accession>
<dbReference type="Proteomes" id="UP001431783">
    <property type="component" value="Unassembled WGS sequence"/>
</dbReference>
<evidence type="ECO:0000256" key="6">
    <source>
        <dbReference type="SAM" id="SignalP"/>
    </source>
</evidence>
<comment type="subcellular location">
    <subcellularLocation>
        <location evidence="1">Secreted</location>
    </subcellularLocation>
</comment>
<sequence>MQVLTLMLIMFQLTKNLLTDCIPGETWFEKCRKCTCKSNKRPVCVSAKCNSIGKVLYRFIIGIDLYSIIQLIFDEVNQLGEICNLKQSYYPQLSNTAEMKLHQNPDFVINESDFINEF</sequence>
<evidence type="ECO:0000256" key="3">
    <source>
        <dbReference type="ARBA" id="ARBA00022690"/>
    </source>
</evidence>
<comment type="similarity">
    <text evidence="5">Belongs to the protease inhibitor I19 family.</text>
</comment>
<keyword evidence="4" id="KW-0722">Serine protease inhibitor</keyword>
<keyword evidence="8" id="KW-1185">Reference proteome</keyword>
<keyword evidence="3" id="KW-0646">Protease inhibitor</keyword>
<reference evidence="7 8" key="1">
    <citation type="submission" date="2023-03" db="EMBL/GenBank/DDBJ databases">
        <title>Genome insight into feeding habits of ladybird beetles.</title>
        <authorList>
            <person name="Li H.-S."/>
            <person name="Huang Y.-H."/>
            <person name="Pang H."/>
        </authorList>
    </citation>
    <scope>NUCLEOTIDE SEQUENCE [LARGE SCALE GENOMIC DNA]</scope>
    <source>
        <strain evidence="7">SYSU_2023b</strain>
        <tissue evidence="7">Whole body</tissue>
    </source>
</reference>
<dbReference type="InterPro" id="IPR036201">
    <property type="entry name" value="Pacifastin_dom_sf"/>
</dbReference>
<feature type="signal peptide" evidence="6">
    <location>
        <begin position="1"/>
        <end position="19"/>
    </location>
</feature>
<dbReference type="SUPFAM" id="SSF57283">
    <property type="entry name" value="PMP inhibitors"/>
    <property type="match status" value="1"/>
</dbReference>
<evidence type="ECO:0000256" key="1">
    <source>
        <dbReference type="ARBA" id="ARBA00004613"/>
    </source>
</evidence>
<comment type="caution">
    <text evidence="7">The sequence shown here is derived from an EMBL/GenBank/DDBJ whole genome shotgun (WGS) entry which is preliminary data.</text>
</comment>
<keyword evidence="6" id="KW-0732">Signal</keyword>
<protein>
    <recommendedName>
        <fullName evidence="9">Pacifastin domain-containing protein</fullName>
    </recommendedName>
</protein>
<gene>
    <name evidence="7" type="ORF">WA026_001936</name>
</gene>
<name>A0AAW1UTC4_9CUCU</name>
<dbReference type="GO" id="GO:0005576">
    <property type="term" value="C:extracellular region"/>
    <property type="evidence" value="ECO:0007669"/>
    <property type="project" value="UniProtKB-SubCell"/>
</dbReference>
<proteinExistence type="inferred from homology"/>
<evidence type="ECO:0008006" key="9">
    <source>
        <dbReference type="Google" id="ProtNLM"/>
    </source>
</evidence>
<organism evidence="7 8">
    <name type="scientific">Henosepilachna vigintioctopunctata</name>
    <dbReference type="NCBI Taxonomy" id="420089"/>
    <lineage>
        <taxon>Eukaryota</taxon>
        <taxon>Metazoa</taxon>
        <taxon>Ecdysozoa</taxon>
        <taxon>Arthropoda</taxon>
        <taxon>Hexapoda</taxon>
        <taxon>Insecta</taxon>
        <taxon>Pterygota</taxon>
        <taxon>Neoptera</taxon>
        <taxon>Endopterygota</taxon>
        <taxon>Coleoptera</taxon>
        <taxon>Polyphaga</taxon>
        <taxon>Cucujiformia</taxon>
        <taxon>Coccinelloidea</taxon>
        <taxon>Coccinellidae</taxon>
        <taxon>Epilachninae</taxon>
        <taxon>Epilachnini</taxon>
        <taxon>Henosepilachna</taxon>
    </lineage>
</organism>
<evidence type="ECO:0000256" key="2">
    <source>
        <dbReference type="ARBA" id="ARBA00022525"/>
    </source>
</evidence>
<dbReference type="AlphaFoldDB" id="A0AAW1UTC4"/>
<feature type="chain" id="PRO_5043721668" description="Pacifastin domain-containing protein" evidence="6">
    <location>
        <begin position="20"/>
        <end position="118"/>
    </location>
</feature>
<dbReference type="GO" id="GO:0004867">
    <property type="term" value="F:serine-type endopeptidase inhibitor activity"/>
    <property type="evidence" value="ECO:0007669"/>
    <property type="project" value="UniProtKB-KW"/>
</dbReference>
<evidence type="ECO:0000256" key="5">
    <source>
        <dbReference type="ARBA" id="ARBA00029459"/>
    </source>
</evidence>
<dbReference type="EMBL" id="JARQZJ010000091">
    <property type="protein sequence ID" value="KAK9883747.1"/>
    <property type="molecule type" value="Genomic_DNA"/>
</dbReference>